<dbReference type="EMBL" id="CP003378">
    <property type="protein sequence ID" value="AFZ71059.1"/>
    <property type="molecule type" value="Genomic_DNA"/>
</dbReference>
<keyword evidence="14" id="KW-1185">Reference proteome</keyword>
<dbReference type="KEGG" id="clg:Calag_1350"/>
<evidence type="ECO:0000313" key="13">
    <source>
        <dbReference type="EMBL" id="AFZ71059.1"/>
    </source>
</evidence>
<evidence type="ECO:0000259" key="11">
    <source>
        <dbReference type="PROSITE" id="PS51002"/>
    </source>
</evidence>
<organism evidence="13 14">
    <name type="scientific">Caldisphaera lagunensis (strain DSM 15908 / JCM 11604 / ANMR 0165 / IC-154)</name>
    <dbReference type="NCBI Taxonomy" id="1056495"/>
    <lineage>
        <taxon>Archaea</taxon>
        <taxon>Thermoproteota</taxon>
        <taxon>Thermoprotei</taxon>
        <taxon>Acidilobales</taxon>
        <taxon>Caldisphaeraceae</taxon>
        <taxon>Caldisphaera</taxon>
    </lineage>
</organism>
<evidence type="ECO:0000256" key="4">
    <source>
        <dbReference type="ARBA" id="ARBA00022692"/>
    </source>
</evidence>
<evidence type="ECO:0000256" key="2">
    <source>
        <dbReference type="ARBA" id="ARBA00022448"/>
    </source>
</evidence>
<evidence type="ECO:0000256" key="8">
    <source>
        <dbReference type="ARBA" id="ARBA00023004"/>
    </source>
</evidence>
<dbReference type="Proteomes" id="UP000010469">
    <property type="component" value="Chromosome"/>
</dbReference>
<dbReference type="GO" id="GO:0022904">
    <property type="term" value="P:respiratory electron transport chain"/>
    <property type="evidence" value="ECO:0007669"/>
    <property type="project" value="InterPro"/>
</dbReference>
<dbReference type="InterPro" id="IPR005798">
    <property type="entry name" value="Cyt_b/b6_C"/>
</dbReference>
<evidence type="ECO:0000256" key="10">
    <source>
        <dbReference type="SAM" id="Phobius"/>
    </source>
</evidence>
<dbReference type="GO" id="GO:0046872">
    <property type="term" value="F:metal ion binding"/>
    <property type="evidence" value="ECO:0007669"/>
    <property type="project" value="UniProtKB-KW"/>
</dbReference>
<dbReference type="FunCoup" id="L0ACA5">
    <property type="interactions" value="29"/>
</dbReference>
<evidence type="ECO:0000313" key="14">
    <source>
        <dbReference type="Proteomes" id="UP000010469"/>
    </source>
</evidence>
<dbReference type="InParanoid" id="L0ACA5"/>
<dbReference type="PANTHER" id="PTHR19271:SF16">
    <property type="entry name" value="CYTOCHROME B"/>
    <property type="match status" value="1"/>
</dbReference>
<reference evidence="14" key="1">
    <citation type="submission" date="2012-03" db="EMBL/GenBank/DDBJ databases">
        <title>Complete genome of Caldisphaera lagunensis DSM 15908.</title>
        <authorList>
            <person name="Lucas S."/>
            <person name="Copeland A."/>
            <person name="Lapidus A."/>
            <person name="Glavina del Rio T."/>
            <person name="Dalin E."/>
            <person name="Tice H."/>
            <person name="Bruce D."/>
            <person name="Goodwin L."/>
            <person name="Pitluck S."/>
            <person name="Peters L."/>
            <person name="Mikhailova N."/>
            <person name="Teshima H."/>
            <person name="Kyrpides N."/>
            <person name="Mavromatis K."/>
            <person name="Ivanova N."/>
            <person name="Brettin T."/>
            <person name="Detter J.C."/>
            <person name="Han C."/>
            <person name="Larimer F."/>
            <person name="Land M."/>
            <person name="Hauser L."/>
            <person name="Markowitz V."/>
            <person name="Cheng J.-F."/>
            <person name="Hugenholtz P."/>
            <person name="Woyke T."/>
            <person name="Wu D."/>
            <person name="Spring S."/>
            <person name="Schroeder M."/>
            <person name="Brambilla E."/>
            <person name="Klenk H.-P."/>
            <person name="Eisen J.A."/>
        </authorList>
    </citation>
    <scope>NUCLEOTIDE SEQUENCE [LARGE SCALE GENOMIC DNA]</scope>
    <source>
        <strain evidence="14">DSM 15908 / JCM 11604 / IC-154</strain>
    </source>
</reference>
<comment type="subcellular location">
    <subcellularLocation>
        <location evidence="1">Membrane</location>
        <topology evidence="1">Multi-pass membrane protein</topology>
    </subcellularLocation>
</comment>
<feature type="transmembrane region" description="Helical" evidence="10">
    <location>
        <begin position="121"/>
        <end position="141"/>
    </location>
</feature>
<protein>
    <submittedName>
        <fullName evidence="13">Cytochrome b subunit of the bc complex</fullName>
    </submittedName>
</protein>
<keyword evidence="9 10" id="KW-0472">Membrane</keyword>
<evidence type="ECO:0000259" key="12">
    <source>
        <dbReference type="PROSITE" id="PS51003"/>
    </source>
</evidence>
<feature type="transmembrane region" description="Helical" evidence="10">
    <location>
        <begin position="362"/>
        <end position="384"/>
    </location>
</feature>
<dbReference type="Pfam" id="PF00032">
    <property type="entry name" value="Cytochrom_B_C"/>
    <property type="match status" value="1"/>
</dbReference>
<keyword evidence="3" id="KW-0349">Heme</keyword>
<evidence type="ECO:0000256" key="1">
    <source>
        <dbReference type="ARBA" id="ARBA00004141"/>
    </source>
</evidence>
<dbReference type="SUPFAM" id="SSF81648">
    <property type="entry name" value="a domain/subunit of cytochrome bc1 complex (Ubiquinol-cytochrome c reductase)"/>
    <property type="match status" value="1"/>
</dbReference>
<feature type="domain" description="Cytochrome b/b6 N-terminal region profile" evidence="11">
    <location>
        <begin position="1"/>
        <end position="218"/>
    </location>
</feature>
<feature type="transmembrane region" description="Helical" evidence="10">
    <location>
        <begin position="430"/>
        <end position="448"/>
    </location>
</feature>
<keyword evidence="6" id="KW-0249">Electron transport</keyword>
<keyword evidence="2" id="KW-0813">Transport</keyword>
<dbReference type="InterPro" id="IPR005797">
    <property type="entry name" value="Cyt_b/b6_N"/>
</dbReference>
<feature type="transmembrane region" description="Helical" evidence="10">
    <location>
        <begin position="302"/>
        <end position="322"/>
    </location>
</feature>
<dbReference type="PANTHER" id="PTHR19271">
    <property type="entry name" value="CYTOCHROME B"/>
    <property type="match status" value="1"/>
</dbReference>
<keyword evidence="7 10" id="KW-1133">Transmembrane helix</keyword>
<feature type="transmembrane region" description="Helical" evidence="10">
    <location>
        <begin position="189"/>
        <end position="209"/>
    </location>
</feature>
<keyword evidence="4 10" id="KW-0812">Transmembrane</keyword>
<keyword evidence="5" id="KW-0479">Metal-binding</keyword>
<dbReference type="Gene3D" id="1.20.810.10">
    <property type="entry name" value="Cytochrome Bc1 Complex, Chain C"/>
    <property type="match status" value="1"/>
</dbReference>
<dbReference type="RefSeq" id="WP_015232956.1">
    <property type="nucleotide sequence ID" value="NC_019791.1"/>
</dbReference>
<evidence type="ECO:0000256" key="7">
    <source>
        <dbReference type="ARBA" id="ARBA00022989"/>
    </source>
</evidence>
<accession>L0ACA5</accession>
<dbReference type="PROSITE" id="PS51002">
    <property type="entry name" value="CYTB_NTER"/>
    <property type="match status" value="1"/>
</dbReference>
<dbReference type="Pfam" id="PF13631">
    <property type="entry name" value="Cytochrom_B_N_2"/>
    <property type="match status" value="1"/>
</dbReference>
<dbReference type="HOGENOM" id="CLU_038033_0_0_2"/>
<dbReference type="AlphaFoldDB" id="L0ACA5"/>
<evidence type="ECO:0000256" key="9">
    <source>
        <dbReference type="ARBA" id="ARBA00023136"/>
    </source>
</evidence>
<evidence type="ECO:0000256" key="6">
    <source>
        <dbReference type="ARBA" id="ARBA00022982"/>
    </source>
</evidence>
<dbReference type="STRING" id="1056495.Calag_1350"/>
<dbReference type="eggNOG" id="arCOG01721">
    <property type="taxonomic scope" value="Archaea"/>
</dbReference>
<dbReference type="GO" id="GO:0016491">
    <property type="term" value="F:oxidoreductase activity"/>
    <property type="evidence" value="ECO:0007669"/>
    <property type="project" value="InterPro"/>
</dbReference>
<dbReference type="GO" id="GO:0009055">
    <property type="term" value="F:electron transfer activity"/>
    <property type="evidence" value="ECO:0007669"/>
    <property type="project" value="InterPro"/>
</dbReference>
<evidence type="ECO:0000256" key="5">
    <source>
        <dbReference type="ARBA" id="ARBA00022723"/>
    </source>
</evidence>
<proteinExistence type="predicted"/>
<feature type="transmembrane region" description="Helical" evidence="10">
    <location>
        <begin position="240"/>
        <end position="261"/>
    </location>
</feature>
<feature type="transmembrane region" description="Helical" evidence="10">
    <location>
        <begin position="405"/>
        <end position="424"/>
    </location>
</feature>
<dbReference type="InterPro" id="IPR036150">
    <property type="entry name" value="Cyt_b/b6_C_sf"/>
</dbReference>
<feature type="domain" description="Cytochrome b/b6 C-terminal region profile" evidence="12">
    <location>
        <begin position="281"/>
        <end position="351"/>
    </location>
</feature>
<name>L0ACA5_CALLD</name>
<feature type="transmembrane region" description="Helical" evidence="10">
    <location>
        <begin position="91"/>
        <end position="109"/>
    </location>
</feature>
<gene>
    <name evidence="13" type="ordered locus">Calag_1350</name>
</gene>
<evidence type="ECO:0000256" key="3">
    <source>
        <dbReference type="ARBA" id="ARBA00022617"/>
    </source>
</evidence>
<dbReference type="GO" id="GO:0016020">
    <property type="term" value="C:membrane"/>
    <property type="evidence" value="ECO:0007669"/>
    <property type="project" value="UniProtKB-SubCell"/>
</dbReference>
<feature type="transmembrane region" description="Helical" evidence="10">
    <location>
        <begin position="37"/>
        <end position="62"/>
    </location>
</feature>
<dbReference type="GeneID" id="14212610"/>
<dbReference type="InterPro" id="IPR027387">
    <property type="entry name" value="Cytb/b6-like_sf"/>
</dbReference>
<dbReference type="SUPFAM" id="SSF81342">
    <property type="entry name" value="Transmembrane di-heme cytochromes"/>
    <property type="match status" value="1"/>
</dbReference>
<dbReference type="InterPro" id="IPR016174">
    <property type="entry name" value="Di-haem_cyt_TM"/>
</dbReference>
<dbReference type="OrthoDB" id="55795at2157"/>
<sequence length="455" mass="51435">MSKSKEGFWNKFFERFGIKNIDDILRPIPEFSFRPDYWLGALLVVGFVMQGITGFLLLLNYIPTTTDAYTSTSNIVNKIPYGSLLLNFHLYNAYAIIFLAFVHMFRNFWQGTYKRPREGMWIVGVILGLITLGFGFTGYLLPWTVLSKSATDVGIGLLSYLPSWMTSWLHTLLIGNGTDADELQRFFDIHVILLPILLVVFLGLKLFMFEAHGMSEPPKKGVVENIKNERKGISWWPRGVEYLLAISLFYIGAIVIIASVFPVPLGPMYTPQAASQYTPEPDWYFLWMYQIIKQSIFGGANIVYGIYLIGLLFIILLIVPFIDRSPFRHVSDRPVIITLGMMVVSTLIFFTIWAYLTPGLTIPFTQTLEFLIPMYVIEAIGAYLGTRSNKTKTSKNIIKTKPNTVAAIIALLLTIVGGALSINLIVSKDVAWGIVLLLGFTFMIVEIMRRSHSEV</sequence>
<keyword evidence="8" id="KW-0408">Iron</keyword>
<feature type="transmembrane region" description="Helical" evidence="10">
    <location>
        <begin position="334"/>
        <end position="356"/>
    </location>
</feature>
<dbReference type="PROSITE" id="PS51003">
    <property type="entry name" value="CYTB_CTER"/>
    <property type="match status" value="1"/>
</dbReference>